<accession>A0A5D3BZD5</accession>
<reference evidence="1 2" key="1">
    <citation type="submission" date="2019-08" db="EMBL/GenBank/DDBJ databases">
        <title>Draft genome sequences of two oriental melons (Cucumis melo L. var makuwa).</title>
        <authorList>
            <person name="Kwon S.-Y."/>
        </authorList>
    </citation>
    <scope>NUCLEOTIDE SEQUENCE [LARGE SCALE GENOMIC DNA]</scope>
    <source>
        <strain evidence="2">cv. Chang Bougi</strain>
        <tissue evidence="1">Leaf</tissue>
    </source>
</reference>
<sequence length="145" mass="16770">MITFTANLSKTVIQKNILIALKCPEWKNVVMEEMRAFEKNKTWEICVLPKEHKTVDANECSLSNTRQMEPLIDTRRDVKNAFLNRDLEEKVYMSPPLRFEAQFGYSQGHSDHTLFTKVSKTGKVAVLVVYLDDIILSKDDYAEII</sequence>
<evidence type="ECO:0000313" key="2">
    <source>
        <dbReference type="Proteomes" id="UP000321947"/>
    </source>
</evidence>
<dbReference type="EMBL" id="SSTD01014481">
    <property type="protein sequence ID" value="TYK04242.1"/>
    <property type="molecule type" value="Genomic_DNA"/>
</dbReference>
<keyword evidence="1" id="KW-0548">Nucleotidyltransferase</keyword>
<dbReference type="GO" id="GO:0003964">
    <property type="term" value="F:RNA-directed DNA polymerase activity"/>
    <property type="evidence" value="ECO:0007669"/>
    <property type="project" value="UniProtKB-KW"/>
</dbReference>
<name>A0A5D3BZD5_CUCMM</name>
<gene>
    <name evidence="1" type="ORF">E5676_scaffold758G00170</name>
</gene>
<evidence type="ECO:0000313" key="1">
    <source>
        <dbReference type="EMBL" id="TYK04242.1"/>
    </source>
</evidence>
<dbReference type="Proteomes" id="UP000321947">
    <property type="component" value="Unassembled WGS sequence"/>
</dbReference>
<organism evidence="1 2">
    <name type="scientific">Cucumis melo var. makuwa</name>
    <name type="common">Oriental melon</name>
    <dbReference type="NCBI Taxonomy" id="1194695"/>
    <lineage>
        <taxon>Eukaryota</taxon>
        <taxon>Viridiplantae</taxon>
        <taxon>Streptophyta</taxon>
        <taxon>Embryophyta</taxon>
        <taxon>Tracheophyta</taxon>
        <taxon>Spermatophyta</taxon>
        <taxon>Magnoliopsida</taxon>
        <taxon>eudicotyledons</taxon>
        <taxon>Gunneridae</taxon>
        <taxon>Pentapetalae</taxon>
        <taxon>rosids</taxon>
        <taxon>fabids</taxon>
        <taxon>Cucurbitales</taxon>
        <taxon>Cucurbitaceae</taxon>
        <taxon>Benincaseae</taxon>
        <taxon>Cucumis</taxon>
    </lineage>
</organism>
<keyword evidence="1" id="KW-0695">RNA-directed DNA polymerase</keyword>
<dbReference type="AlphaFoldDB" id="A0A5D3BZD5"/>
<protein>
    <submittedName>
        <fullName evidence="1">Reverse transcriptase</fullName>
    </submittedName>
</protein>
<comment type="caution">
    <text evidence="1">The sequence shown here is derived from an EMBL/GenBank/DDBJ whole genome shotgun (WGS) entry which is preliminary data.</text>
</comment>
<proteinExistence type="predicted"/>
<keyword evidence="1" id="KW-0808">Transferase</keyword>